<evidence type="ECO:0000256" key="1">
    <source>
        <dbReference type="SAM" id="MobiDB-lite"/>
    </source>
</evidence>
<reference evidence="3" key="2">
    <citation type="submission" date="2025-08" db="UniProtKB">
        <authorList>
            <consortium name="RefSeq"/>
        </authorList>
    </citation>
    <scope>IDENTIFICATION</scope>
    <source>
        <strain evidence="3">14028-0561.14</strain>
        <tissue evidence="3">Whole fly</tissue>
    </source>
</reference>
<feature type="compositionally biased region" description="Low complexity" evidence="1">
    <location>
        <begin position="122"/>
        <end position="132"/>
    </location>
</feature>
<reference evidence="2" key="1">
    <citation type="submission" date="2025-05" db="UniProtKB">
        <authorList>
            <consortium name="RefSeq"/>
        </authorList>
    </citation>
    <scope>NUCLEOTIDE SEQUENCE [LARGE SCALE GENOMIC DNA]</scope>
    <source>
        <strain evidence="2">14028-0561.14</strain>
    </source>
</reference>
<feature type="compositionally biased region" description="Basic and acidic residues" evidence="1">
    <location>
        <begin position="10"/>
        <end position="22"/>
    </location>
</feature>
<sequence>MDYQENSVDPDTKDNPTGNHENRYKAEISKFYATIATVSRNIRKDDWTYLQRHPEIRAIIRVITMEAINAKASNIHQFVADLFSSENDKELIEKINRQLKAVNEEMREGIWTNADGAMNFPESSENSSENNSDCPTPKLNDNNQKDEFVKPVCPENFKPSCK</sequence>
<dbReference type="CDD" id="cd22971">
    <property type="entry name" value="DD_RIIAD1"/>
    <property type="match status" value="1"/>
</dbReference>
<organism evidence="2 3">
    <name type="scientific">Drosophila kikkawai</name>
    <name type="common">Fruit fly</name>
    <dbReference type="NCBI Taxonomy" id="30033"/>
    <lineage>
        <taxon>Eukaryota</taxon>
        <taxon>Metazoa</taxon>
        <taxon>Ecdysozoa</taxon>
        <taxon>Arthropoda</taxon>
        <taxon>Hexapoda</taxon>
        <taxon>Insecta</taxon>
        <taxon>Pterygota</taxon>
        <taxon>Neoptera</taxon>
        <taxon>Endopterygota</taxon>
        <taxon>Diptera</taxon>
        <taxon>Brachycera</taxon>
        <taxon>Muscomorpha</taxon>
        <taxon>Ephydroidea</taxon>
        <taxon>Drosophilidae</taxon>
        <taxon>Drosophila</taxon>
        <taxon>Sophophora</taxon>
    </lineage>
</organism>
<dbReference type="RefSeq" id="XP_017033224.1">
    <property type="nucleotide sequence ID" value="XM_017177735.3"/>
</dbReference>
<name>A0A6P4JE30_DROKI</name>
<keyword evidence="2" id="KW-1185">Reference proteome</keyword>
<dbReference type="Proteomes" id="UP001652661">
    <property type="component" value="Chromosome 2R"/>
</dbReference>
<dbReference type="OrthoDB" id="10249338at2759"/>
<feature type="region of interest" description="Disordered" evidence="1">
    <location>
        <begin position="1"/>
        <end position="22"/>
    </location>
</feature>
<accession>A0A6P4JE30</accession>
<feature type="region of interest" description="Disordered" evidence="1">
    <location>
        <begin position="115"/>
        <end position="162"/>
    </location>
</feature>
<evidence type="ECO:0000313" key="2">
    <source>
        <dbReference type="Proteomes" id="UP001652661"/>
    </source>
</evidence>
<dbReference type="GeneID" id="108082390"/>
<gene>
    <name evidence="3" type="primary">LOC108082390</name>
</gene>
<evidence type="ECO:0000313" key="3">
    <source>
        <dbReference type="RefSeq" id="XP_017033224.1"/>
    </source>
</evidence>
<proteinExistence type="predicted"/>
<dbReference type="AlphaFoldDB" id="A0A6P4JE30"/>
<protein>
    <submittedName>
        <fullName evidence="3">Uncharacterized protein</fullName>
    </submittedName>
</protein>
<dbReference type="InterPro" id="IPR059162">
    <property type="entry name" value="RIIAD1"/>
</dbReference>